<proteinExistence type="predicted"/>
<evidence type="ECO:0000313" key="3">
    <source>
        <dbReference type="Proteomes" id="UP000494109"/>
    </source>
</evidence>
<keyword evidence="1" id="KW-1133">Transmembrane helix</keyword>
<dbReference type="EMBL" id="CABVQS010000024">
    <property type="protein sequence ID" value="VWD46908.1"/>
    <property type="molecule type" value="Genomic_DNA"/>
</dbReference>
<evidence type="ECO:0000256" key="1">
    <source>
        <dbReference type="SAM" id="Phobius"/>
    </source>
</evidence>
<gene>
    <name evidence="2" type="ORF">BCO71033_05022</name>
</gene>
<keyword evidence="1" id="KW-0472">Membrane</keyword>
<evidence type="ECO:0000313" key="2">
    <source>
        <dbReference type="EMBL" id="VWD46908.1"/>
    </source>
</evidence>
<dbReference type="Proteomes" id="UP000494109">
    <property type="component" value="Unassembled WGS sequence"/>
</dbReference>
<feature type="transmembrane region" description="Helical" evidence="1">
    <location>
        <begin position="12"/>
        <end position="32"/>
    </location>
</feature>
<keyword evidence="1" id="KW-0812">Transmembrane</keyword>
<organism evidence="2 3">
    <name type="scientific">Burkholderia contaminans</name>
    <dbReference type="NCBI Taxonomy" id="488447"/>
    <lineage>
        <taxon>Bacteria</taxon>
        <taxon>Pseudomonadati</taxon>
        <taxon>Pseudomonadota</taxon>
        <taxon>Betaproteobacteria</taxon>
        <taxon>Burkholderiales</taxon>
        <taxon>Burkholderiaceae</taxon>
        <taxon>Burkholderia</taxon>
        <taxon>Burkholderia cepacia complex</taxon>
    </lineage>
</organism>
<protein>
    <submittedName>
        <fullName evidence="2">Uncharacterized protein</fullName>
    </submittedName>
</protein>
<dbReference type="AlphaFoldDB" id="A0A6P3AQE7"/>
<dbReference type="RefSeq" id="WP_174946787.1">
    <property type="nucleotide sequence ID" value="NZ_CABVQS010000024.1"/>
</dbReference>
<accession>A0A6P3AQE7</accession>
<sequence>MTHYPSPLESLAAFAIAFAAGVLSTAALAKYIDKVAADARRVATEGN</sequence>
<name>A0A6P3AQE7_9BURK</name>
<reference evidence="2 3" key="1">
    <citation type="submission" date="2019-09" db="EMBL/GenBank/DDBJ databases">
        <authorList>
            <person name="Depoorter E."/>
        </authorList>
    </citation>
    <scope>NUCLEOTIDE SEQUENCE [LARGE SCALE GENOMIC DNA]</scope>
    <source>
        <strain evidence="2">R-71033</strain>
    </source>
</reference>